<accession>A0A9Q0GSL8</accession>
<protein>
    <submittedName>
        <fullName evidence="1">Uncharacterized protein</fullName>
    </submittedName>
</protein>
<sequence length="186" mass="20593">MSQQGVFAIRPDSSHVVLVIPKEEDPSLSFNTSLTLVVKVIATKPVRRQAVLEGLLTAWNTMAGVQAACAQIFTGLLSKRKWTSFKYGMKLRGRRWTLVLSPEIASTVPVSLPLTTISPMAKLPIYPPISHSPSLDFSVPRGGHFVNPPINESLETSTKAQGLMFSICFQVDRWSPFRFKLNLVLN</sequence>
<evidence type="ECO:0000313" key="1">
    <source>
        <dbReference type="EMBL" id="KAJ4951715.1"/>
    </source>
</evidence>
<organism evidence="1 2">
    <name type="scientific">Protea cynaroides</name>
    <dbReference type="NCBI Taxonomy" id="273540"/>
    <lineage>
        <taxon>Eukaryota</taxon>
        <taxon>Viridiplantae</taxon>
        <taxon>Streptophyta</taxon>
        <taxon>Embryophyta</taxon>
        <taxon>Tracheophyta</taxon>
        <taxon>Spermatophyta</taxon>
        <taxon>Magnoliopsida</taxon>
        <taxon>Proteales</taxon>
        <taxon>Proteaceae</taxon>
        <taxon>Protea</taxon>
    </lineage>
</organism>
<dbReference type="Proteomes" id="UP001141806">
    <property type="component" value="Unassembled WGS sequence"/>
</dbReference>
<comment type="caution">
    <text evidence="1">The sequence shown here is derived from an EMBL/GenBank/DDBJ whole genome shotgun (WGS) entry which is preliminary data.</text>
</comment>
<name>A0A9Q0GSL8_9MAGN</name>
<keyword evidence="2" id="KW-1185">Reference proteome</keyword>
<dbReference type="EMBL" id="JAMYWD010000012">
    <property type="protein sequence ID" value="KAJ4951715.1"/>
    <property type="molecule type" value="Genomic_DNA"/>
</dbReference>
<gene>
    <name evidence="1" type="ORF">NE237_028547</name>
</gene>
<dbReference type="AlphaFoldDB" id="A0A9Q0GSL8"/>
<reference evidence="1" key="1">
    <citation type="journal article" date="2023" name="Plant J.">
        <title>The genome of the king protea, Protea cynaroides.</title>
        <authorList>
            <person name="Chang J."/>
            <person name="Duong T.A."/>
            <person name="Schoeman C."/>
            <person name="Ma X."/>
            <person name="Roodt D."/>
            <person name="Barker N."/>
            <person name="Li Z."/>
            <person name="Van de Peer Y."/>
            <person name="Mizrachi E."/>
        </authorList>
    </citation>
    <scope>NUCLEOTIDE SEQUENCE</scope>
    <source>
        <tissue evidence="1">Young leaves</tissue>
    </source>
</reference>
<proteinExistence type="predicted"/>
<evidence type="ECO:0000313" key="2">
    <source>
        <dbReference type="Proteomes" id="UP001141806"/>
    </source>
</evidence>